<feature type="transmembrane region" description="Helical" evidence="7">
    <location>
        <begin position="130"/>
        <end position="153"/>
    </location>
</feature>
<dbReference type="STRING" id="883113.HMPREF9708_00390"/>
<evidence type="ECO:0000256" key="6">
    <source>
        <dbReference type="ARBA" id="ARBA00023136"/>
    </source>
</evidence>
<keyword evidence="6 7" id="KW-0472">Membrane</keyword>
<organism evidence="9 10">
    <name type="scientific">Facklamia languida CCUG 37842</name>
    <dbReference type="NCBI Taxonomy" id="883113"/>
    <lineage>
        <taxon>Bacteria</taxon>
        <taxon>Bacillati</taxon>
        <taxon>Bacillota</taxon>
        <taxon>Bacilli</taxon>
        <taxon>Lactobacillales</taxon>
        <taxon>Aerococcaceae</taxon>
        <taxon>Facklamia</taxon>
    </lineage>
</organism>
<dbReference type="eggNOG" id="COG0697">
    <property type="taxonomic scope" value="Bacteria"/>
</dbReference>
<feature type="transmembrane region" description="Helical" evidence="7">
    <location>
        <begin position="159"/>
        <end position="178"/>
    </location>
</feature>
<evidence type="ECO:0000256" key="5">
    <source>
        <dbReference type="ARBA" id="ARBA00022989"/>
    </source>
</evidence>
<dbReference type="PANTHER" id="PTHR42920">
    <property type="entry name" value="OS03G0707200 PROTEIN-RELATED"/>
    <property type="match status" value="1"/>
</dbReference>
<evidence type="ECO:0000256" key="7">
    <source>
        <dbReference type="SAM" id="Phobius"/>
    </source>
</evidence>
<comment type="similarity">
    <text evidence="2">Belongs to the EamA transporter family.</text>
</comment>
<evidence type="ECO:0000256" key="4">
    <source>
        <dbReference type="ARBA" id="ARBA00022692"/>
    </source>
</evidence>
<dbReference type="HOGENOM" id="CLU_033863_21_3_9"/>
<dbReference type="SUPFAM" id="SSF103481">
    <property type="entry name" value="Multidrug resistance efflux transporter EmrE"/>
    <property type="match status" value="2"/>
</dbReference>
<keyword evidence="10" id="KW-1185">Reference proteome</keyword>
<evidence type="ECO:0000259" key="8">
    <source>
        <dbReference type="Pfam" id="PF00892"/>
    </source>
</evidence>
<dbReference type="OrthoDB" id="9804865at2"/>
<keyword evidence="4 7" id="KW-0812">Transmembrane</keyword>
<evidence type="ECO:0000256" key="1">
    <source>
        <dbReference type="ARBA" id="ARBA00004651"/>
    </source>
</evidence>
<proteinExistence type="inferred from homology"/>
<dbReference type="AlphaFoldDB" id="H3NHW2"/>
<gene>
    <name evidence="9" type="ORF">HMPREF9708_00390</name>
</gene>
<keyword evidence="5 7" id="KW-1133">Transmembrane helix</keyword>
<feature type="transmembrane region" description="Helical" evidence="7">
    <location>
        <begin position="15"/>
        <end position="35"/>
    </location>
</feature>
<comment type="caution">
    <text evidence="9">The sequence shown here is derived from an EMBL/GenBank/DDBJ whole genome shotgun (WGS) entry which is preliminary data.</text>
</comment>
<feature type="transmembrane region" description="Helical" evidence="7">
    <location>
        <begin position="253"/>
        <end position="274"/>
    </location>
</feature>
<evidence type="ECO:0000313" key="10">
    <source>
        <dbReference type="Proteomes" id="UP000006190"/>
    </source>
</evidence>
<dbReference type="RefSeq" id="WP_006308340.1">
    <property type="nucleotide sequence ID" value="NZ_JH601133.1"/>
</dbReference>
<name>H3NHW2_9LACT</name>
<feature type="transmembrane region" description="Helical" evidence="7">
    <location>
        <begin position="190"/>
        <end position="211"/>
    </location>
</feature>
<feature type="transmembrane region" description="Helical" evidence="7">
    <location>
        <begin position="41"/>
        <end position="63"/>
    </location>
</feature>
<dbReference type="GO" id="GO:0005886">
    <property type="term" value="C:plasma membrane"/>
    <property type="evidence" value="ECO:0007669"/>
    <property type="project" value="UniProtKB-SubCell"/>
</dbReference>
<evidence type="ECO:0000256" key="2">
    <source>
        <dbReference type="ARBA" id="ARBA00007362"/>
    </source>
</evidence>
<feature type="transmembrane region" description="Helical" evidence="7">
    <location>
        <begin position="104"/>
        <end position="123"/>
    </location>
</feature>
<dbReference type="EMBL" id="AGEG01000003">
    <property type="protein sequence ID" value="EHR37761.1"/>
    <property type="molecule type" value="Genomic_DNA"/>
</dbReference>
<dbReference type="Proteomes" id="UP000006190">
    <property type="component" value="Unassembled WGS sequence"/>
</dbReference>
<feature type="transmembrane region" description="Helical" evidence="7">
    <location>
        <begin position="75"/>
        <end position="92"/>
    </location>
</feature>
<sequence>MKEQTKPKQPTRHTLLAKLALLIVAFLWGSSLTVVKDVSAVFNPLLILALRFSIAGLILVAIFWRKVKNATKADWINGIKIGICLFAAYTSQTLGVTYTDPGRSAFLSASYCVIVPFLAWWLISKKPDKFNLIAALLVIVGIYFVSMAGNSVFEAGKDAVIGDGLALVSGFLFALHIVAITKYSDGRDPILMTIVQFIVAALLSWPATFLFENNQGLELTRPAVLEMLYLAVLCTTLAILLQNLGQRYTNESTAAIILTLESVFGIIIPVLLGIEQLTKYTLIGFSLIFLAIIISETKLSFLLDKETSSTTQP</sequence>
<evidence type="ECO:0000313" key="9">
    <source>
        <dbReference type="EMBL" id="EHR37761.1"/>
    </source>
</evidence>
<protein>
    <recommendedName>
        <fullName evidence="8">EamA domain-containing protein</fullName>
    </recommendedName>
</protein>
<dbReference type="InterPro" id="IPR000620">
    <property type="entry name" value="EamA_dom"/>
</dbReference>
<dbReference type="InterPro" id="IPR037185">
    <property type="entry name" value="EmrE-like"/>
</dbReference>
<feature type="domain" description="EamA" evidence="8">
    <location>
        <begin position="19"/>
        <end position="146"/>
    </location>
</feature>
<feature type="transmembrane region" description="Helical" evidence="7">
    <location>
        <begin position="223"/>
        <end position="241"/>
    </location>
</feature>
<feature type="domain" description="EamA" evidence="8">
    <location>
        <begin position="161"/>
        <end position="294"/>
    </location>
</feature>
<accession>H3NHW2</accession>
<dbReference type="InterPro" id="IPR051258">
    <property type="entry name" value="Diverse_Substrate_Transporter"/>
</dbReference>
<dbReference type="Pfam" id="PF00892">
    <property type="entry name" value="EamA"/>
    <property type="match status" value="2"/>
</dbReference>
<dbReference type="PATRIC" id="fig|883113.3.peg.394"/>
<comment type="subcellular location">
    <subcellularLocation>
        <location evidence="1">Cell membrane</location>
        <topology evidence="1">Multi-pass membrane protein</topology>
    </subcellularLocation>
</comment>
<feature type="transmembrane region" description="Helical" evidence="7">
    <location>
        <begin position="280"/>
        <end position="303"/>
    </location>
</feature>
<keyword evidence="3" id="KW-1003">Cell membrane</keyword>
<evidence type="ECO:0000256" key="3">
    <source>
        <dbReference type="ARBA" id="ARBA00022475"/>
    </source>
</evidence>
<reference evidence="9 10" key="1">
    <citation type="submission" date="2012-01" db="EMBL/GenBank/DDBJ databases">
        <title>The Genome Sequence of Facklamia languida CCUG 37842.</title>
        <authorList>
            <consortium name="The Broad Institute Genome Sequencing Platform"/>
            <person name="Earl A."/>
            <person name="Ward D."/>
            <person name="Feldgarden M."/>
            <person name="Gevers D."/>
            <person name="Huys G."/>
            <person name="Young S.K."/>
            <person name="Zeng Q."/>
            <person name="Gargeya S."/>
            <person name="Fitzgerald M."/>
            <person name="Haas B."/>
            <person name="Abouelleil A."/>
            <person name="Alvarado L."/>
            <person name="Arachchi H.M."/>
            <person name="Berlin A."/>
            <person name="Chapman S.B."/>
            <person name="Gearin G."/>
            <person name="Goldberg J."/>
            <person name="Griggs A."/>
            <person name="Gujja S."/>
            <person name="Hansen M."/>
            <person name="Heiman D."/>
            <person name="Howarth C."/>
            <person name="Larimer J."/>
            <person name="Lui A."/>
            <person name="MacDonald P.J.P."/>
            <person name="McCowen C."/>
            <person name="Montmayeur A."/>
            <person name="Murphy C."/>
            <person name="Neiman D."/>
            <person name="Pearson M."/>
            <person name="Priest M."/>
            <person name="Roberts A."/>
            <person name="Saif S."/>
            <person name="Shea T."/>
            <person name="Sisk P."/>
            <person name="Stolte C."/>
            <person name="Sykes S."/>
            <person name="Wortman J."/>
            <person name="Nusbaum C."/>
            <person name="Birren B."/>
        </authorList>
    </citation>
    <scope>NUCLEOTIDE SEQUENCE [LARGE SCALE GENOMIC DNA]</scope>
    <source>
        <strain evidence="9 10">CCUG 37842</strain>
    </source>
</reference>
<dbReference type="PANTHER" id="PTHR42920:SF5">
    <property type="entry name" value="EAMA DOMAIN-CONTAINING PROTEIN"/>
    <property type="match status" value="1"/>
</dbReference>